<keyword evidence="3" id="KW-1185">Reference proteome</keyword>
<accession>A0A371CQ56</accession>
<evidence type="ECO:0000313" key="3">
    <source>
        <dbReference type="Proteomes" id="UP000256964"/>
    </source>
</evidence>
<sequence length="274" mass="28903">MLTSLLHALSVAALAVSAAAVTPSRTTRDAYPDVNPVGVVTRSLAMNPLVPPLTNAQRLSRGLGPNRPRRAYGARRLQALSLQPRQSSTPCVIQATGKIAVYGGSALSGYLWRSANAFGEYGSTLDESQALIVNICEASGVHNIYAQNGFADFPFLGLISGAVNTNDNMSPSSFNYAYVGGTVQTLTGSPAISGDNSFTHATRNERKIESAVWSLGSDNAPTLSWVNSNGARVNCVIVHVVSGTDDSFVATAGYSDYVDMFGPSALYSFKFVPL</sequence>
<feature type="signal peptide" evidence="1">
    <location>
        <begin position="1"/>
        <end position="20"/>
    </location>
</feature>
<keyword evidence="1" id="KW-0732">Signal</keyword>
<dbReference type="STRING" id="139420.A0A371CQ56"/>
<name>A0A371CQ56_9APHY</name>
<dbReference type="OrthoDB" id="4584900at2759"/>
<proteinExistence type="predicted"/>
<evidence type="ECO:0000313" key="2">
    <source>
        <dbReference type="EMBL" id="RDX42401.1"/>
    </source>
</evidence>
<feature type="chain" id="PRO_5016976798" description="Acid protease" evidence="1">
    <location>
        <begin position="21"/>
        <end position="274"/>
    </location>
</feature>
<gene>
    <name evidence="2" type="ORF">OH76DRAFT_1488686</name>
</gene>
<protein>
    <recommendedName>
        <fullName evidence="4">Acid protease</fullName>
    </recommendedName>
</protein>
<organism evidence="2 3">
    <name type="scientific">Lentinus brumalis</name>
    <dbReference type="NCBI Taxonomy" id="2498619"/>
    <lineage>
        <taxon>Eukaryota</taxon>
        <taxon>Fungi</taxon>
        <taxon>Dikarya</taxon>
        <taxon>Basidiomycota</taxon>
        <taxon>Agaricomycotina</taxon>
        <taxon>Agaricomycetes</taxon>
        <taxon>Polyporales</taxon>
        <taxon>Polyporaceae</taxon>
        <taxon>Lentinus</taxon>
    </lineage>
</organism>
<evidence type="ECO:0000256" key="1">
    <source>
        <dbReference type="SAM" id="SignalP"/>
    </source>
</evidence>
<dbReference type="Proteomes" id="UP000256964">
    <property type="component" value="Unassembled WGS sequence"/>
</dbReference>
<dbReference type="EMBL" id="KZ857485">
    <property type="protein sequence ID" value="RDX42401.1"/>
    <property type="molecule type" value="Genomic_DNA"/>
</dbReference>
<evidence type="ECO:0008006" key="4">
    <source>
        <dbReference type="Google" id="ProtNLM"/>
    </source>
</evidence>
<reference evidence="2 3" key="1">
    <citation type="journal article" date="2018" name="Biotechnol. Biofuels">
        <title>Integrative visual omics of the white-rot fungus Polyporus brumalis exposes the biotechnological potential of its oxidative enzymes for delignifying raw plant biomass.</title>
        <authorList>
            <person name="Miyauchi S."/>
            <person name="Rancon A."/>
            <person name="Drula E."/>
            <person name="Hage H."/>
            <person name="Chaduli D."/>
            <person name="Favel A."/>
            <person name="Grisel S."/>
            <person name="Henrissat B."/>
            <person name="Herpoel-Gimbert I."/>
            <person name="Ruiz-Duenas F.J."/>
            <person name="Chevret D."/>
            <person name="Hainaut M."/>
            <person name="Lin J."/>
            <person name="Wang M."/>
            <person name="Pangilinan J."/>
            <person name="Lipzen A."/>
            <person name="Lesage-Meessen L."/>
            <person name="Navarro D."/>
            <person name="Riley R."/>
            <person name="Grigoriev I.V."/>
            <person name="Zhou S."/>
            <person name="Raouche S."/>
            <person name="Rosso M.N."/>
        </authorList>
    </citation>
    <scope>NUCLEOTIDE SEQUENCE [LARGE SCALE GENOMIC DNA]</scope>
    <source>
        <strain evidence="2 3">BRFM 1820</strain>
    </source>
</reference>
<dbReference type="AlphaFoldDB" id="A0A371CQ56"/>